<keyword evidence="3" id="KW-1185">Reference proteome</keyword>
<reference evidence="2 3" key="1">
    <citation type="submission" date="2020-08" db="EMBL/GenBank/DDBJ databases">
        <authorList>
            <person name="Liu C."/>
            <person name="Sun Q."/>
        </authorList>
    </citation>
    <scope>NUCLEOTIDE SEQUENCE [LARGE SCALE GENOMIC DNA]</scope>
    <source>
        <strain evidence="2 3">NSJ-29</strain>
    </source>
</reference>
<sequence length="612" mass="63640">MIHKLRLDGYNGGPIVADCNLNLELAAGSVNAIGATTSDGLKTENASLGYDYRGSFDKKWWYLNIEGVGDADSRPSLSITGKDYAIHSERDISIENCKLTAVNEPSDPGSGSIACIMSEFYLTITDCEMDLTSSGVTLNCYDGMNISGSKIKAVSGINAFHANNENLVIADTELDVTAPNAALSSRFGGVYLTACTGTISTDCPSGVIGTPARACIRGLNLDKKYVTELKDCNLTLISNAGYQAEGTLSCGISADSDIVIDGGSVSFSGTSYGANSFTSYPDQYTGNIIVQNGAVLSGEEVGTAILRASGAGTVTCGEGTSVNGKILHSSDQMVVLSGIYTVAADEALSEGQTLTIPAGSEVMISENVTLDLSKAAAVILNGKLINHGTVLLNGAVSVNAGVLENLGTVKETEGTALKNDGEISSRCNSLFEVTGNAINAIHDWDEGVITTAPTVTSGGVKTFTCRNDSSHTRTEEIAMLERADYSKVDEAVKKAEALNKNDYKDFSAVDAAVSGVIRDMDVSRQSEVDAMAAAIENAIKGLEKKAVITPGGSESTVTPTKAAGAGGTKTASAVNAKTGDENHMDFWIVLAVAGCGVLITLSTVVIKRKKHN</sequence>
<dbReference type="EMBL" id="CP060635">
    <property type="protein sequence ID" value="QNM08471.1"/>
    <property type="molecule type" value="Genomic_DNA"/>
</dbReference>
<keyword evidence="1" id="KW-1133">Transmembrane helix</keyword>
<gene>
    <name evidence="2" type="ORF">H9Q79_16655</name>
</gene>
<evidence type="ECO:0000313" key="3">
    <source>
        <dbReference type="Proteomes" id="UP000515860"/>
    </source>
</evidence>
<dbReference type="KEGG" id="whj:H9Q79_16655"/>
<keyword evidence="1" id="KW-0812">Transmembrane</keyword>
<dbReference type="RefSeq" id="WP_249328761.1">
    <property type="nucleotide sequence ID" value="NZ_CP060635.1"/>
</dbReference>
<name>A0A7G9GCD9_9FIRM</name>
<protein>
    <submittedName>
        <fullName evidence="2">Uncharacterized protein</fullName>
    </submittedName>
</protein>
<dbReference type="AlphaFoldDB" id="A0A7G9GCD9"/>
<evidence type="ECO:0000256" key="1">
    <source>
        <dbReference type="SAM" id="Phobius"/>
    </source>
</evidence>
<feature type="transmembrane region" description="Helical" evidence="1">
    <location>
        <begin position="586"/>
        <end position="606"/>
    </location>
</feature>
<dbReference type="Gene3D" id="1.20.1270.90">
    <property type="entry name" value="AF1782-like"/>
    <property type="match status" value="1"/>
</dbReference>
<accession>A0A7G9GCD9</accession>
<evidence type="ECO:0000313" key="2">
    <source>
        <dbReference type="EMBL" id="QNM08471.1"/>
    </source>
</evidence>
<proteinExistence type="predicted"/>
<keyword evidence="1" id="KW-0472">Membrane</keyword>
<dbReference type="Proteomes" id="UP000515860">
    <property type="component" value="Chromosome"/>
</dbReference>
<organism evidence="2 3">
    <name type="scientific">Wansuia hejianensis</name>
    <dbReference type="NCBI Taxonomy" id="2763667"/>
    <lineage>
        <taxon>Bacteria</taxon>
        <taxon>Bacillati</taxon>
        <taxon>Bacillota</taxon>
        <taxon>Clostridia</taxon>
        <taxon>Lachnospirales</taxon>
        <taxon>Lachnospiraceae</taxon>
        <taxon>Wansuia</taxon>
    </lineage>
</organism>